<dbReference type="RefSeq" id="XP_016971572.1">
    <property type="nucleotide sequence ID" value="XM_017116083.1"/>
</dbReference>
<evidence type="ECO:0000313" key="3">
    <source>
        <dbReference type="RefSeq" id="XP_016971571.1"/>
    </source>
</evidence>
<evidence type="ECO:0000259" key="2">
    <source>
        <dbReference type="PROSITE" id="PS50158"/>
    </source>
</evidence>
<evidence type="ECO:0000313" key="4">
    <source>
        <dbReference type="RefSeq" id="XP_016971572.1"/>
    </source>
</evidence>
<protein>
    <submittedName>
        <fullName evidence="3">Uncharacterized protein LOC108039163 isoform X1</fullName>
    </submittedName>
    <submittedName>
        <fullName evidence="4">Uncharacterized protein LOC108039163 isoform X2</fullName>
    </submittedName>
</protein>
<dbReference type="AlphaFoldDB" id="A0A6P4EE00"/>
<organism evidence="3">
    <name type="scientific">Drosophila rhopaloa</name>
    <name type="common">Fruit fly</name>
    <dbReference type="NCBI Taxonomy" id="1041015"/>
    <lineage>
        <taxon>Eukaryota</taxon>
        <taxon>Metazoa</taxon>
        <taxon>Ecdysozoa</taxon>
        <taxon>Arthropoda</taxon>
        <taxon>Hexapoda</taxon>
        <taxon>Insecta</taxon>
        <taxon>Pterygota</taxon>
        <taxon>Neoptera</taxon>
        <taxon>Endopterygota</taxon>
        <taxon>Diptera</taxon>
        <taxon>Brachycera</taxon>
        <taxon>Muscomorpha</taxon>
        <taxon>Ephydroidea</taxon>
        <taxon>Drosophilidae</taxon>
        <taxon>Drosophila</taxon>
        <taxon>Sophophora</taxon>
    </lineage>
</organism>
<gene>
    <name evidence="3 4" type="primary">LOC108039163</name>
</gene>
<dbReference type="PROSITE" id="PS50158">
    <property type="entry name" value="ZF_CCHC"/>
    <property type="match status" value="1"/>
</dbReference>
<dbReference type="PANTHER" id="PTHR33198:SF20">
    <property type="entry name" value="RETROTRANSPOSON GAG DOMAIN-CONTAINING PROTEIN"/>
    <property type="match status" value="1"/>
</dbReference>
<evidence type="ECO:0000256" key="1">
    <source>
        <dbReference type="PROSITE-ProRule" id="PRU00047"/>
    </source>
</evidence>
<reference evidence="3 4" key="1">
    <citation type="submission" date="2025-04" db="UniProtKB">
        <authorList>
            <consortium name="RefSeq"/>
        </authorList>
    </citation>
    <scope>IDENTIFICATION</scope>
</reference>
<dbReference type="InterPro" id="IPR001878">
    <property type="entry name" value="Znf_CCHC"/>
</dbReference>
<dbReference type="PANTHER" id="PTHR33198">
    <property type="entry name" value="ANK_REP_REGION DOMAIN-CONTAINING PROTEIN-RELATED"/>
    <property type="match status" value="1"/>
</dbReference>
<sequence>MHSIDKSLWRSEWEVWLRAFNIYADSEEISSTLKKRNKLLHLGGSQLQSIVYNLPGAMVPYIPEEQNDVFTPLVKKLNEYFTPIRNAVFERHLYRGMTPRDGECFTEFLMRLRQQVRKCNFGTSKTEIEEICLKDKLIDSWAPAELKKKLLSTEQSLEGVISACLIEEQVSKQTQSMSSNECSGSMVNKIASRTARWNNTKVECGRCGRNDHDSNSLLCPAKNAECNRCSKVGHFAKRCRTTVKRSGGNHRGGTKRRYVDEAPVRAVSGGQQFHNHCFRVANDCDMGEVISLVLVAYQLAWSSIPGPSITY</sequence>
<keyword evidence="1" id="KW-0862">Zinc</keyword>
<dbReference type="RefSeq" id="XP_016971571.1">
    <property type="nucleotide sequence ID" value="XM_017116082.1"/>
</dbReference>
<feature type="domain" description="CCHC-type" evidence="2">
    <location>
        <begin position="226"/>
        <end position="240"/>
    </location>
</feature>
<accession>A0A6P4EE00</accession>
<keyword evidence="1" id="KW-0479">Metal-binding</keyword>
<proteinExistence type="predicted"/>
<dbReference type="GO" id="GO:0008270">
    <property type="term" value="F:zinc ion binding"/>
    <property type="evidence" value="ECO:0007669"/>
    <property type="project" value="UniProtKB-KW"/>
</dbReference>
<dbReference type="GO" id="GO:0003676">
    <property type="term" value="F:nucleic acid binding"/>
    <property type="evidence" value="ECO:0007669"/>
    <property type="project" value="InterPro"/>
</dbReference>
<keyword evidence="1" id="KW-0863">Zinc-finger</keyword>
<name>A0A6P4EE00_DRORH</name>
<dbReference type="Gene3D" id="4.10.60.10">
    <property type="entry name" value="Zinc finger, CCHC-type"/>
    <property type="match status" value="1"/>
</dbReference>